<evidence type="ECO:0000256" key="13">
    <source>
        <dbReference type="ARBA" id="ARBA00023134"/>
    </source>
</evidence>
<keyword evidence="12" id="KW-0460">Magnesium</keyword>
<reference evidence="19" key="1">
    <citation type="journal article" date="2015" name="Proc. Natl. Acad. Sci. U.S.A.">
        <title>Networks of energetic and metabolic interactions define dynamics in microbial communities.</title>
        <authorList>
            <person name="Embree M."/>
            <person name="Liu J.K."/>
            <person name="Al-Bassam M.M."/>
            <person name="Zengler K."/>
        </authorList>
    </citation>
    <scope>NUCLEOTIDE SEQUENCE</scope>
</reference>
<dbReference type="EMBL" id="LNQE01000207">
    <property type="protein sequence ID" value="KUG28560.1"/>
    <property type="molecule type" value="Genomic_DNA"/>
</dbReference>
<comment type="cofactor">
    <cofactor evidence="3">
        <name>Zn(2+)</name>
        <dbReference type="ChEBI" id="CHEBI:29105"/>
    </cofactor>
</comment>
<evidence type="ECO:0000256" key="5">
    <source>
        <dbReference type="ARBA" id="ARBA00005520"/>
    </source>
</evidence>
<dbReference type="InterPro" id="IPR017945">
    <property type="entry name" value="DHBP_synth_RibB-like_a/b_dom"/>
</dbReference>
<dbReference type="PIRSF" id="PIRSF001259">
    <property type="entry name" value="RibA"/>
    <property type="match status" value="1"/>
</dbReference>
<dbReference type="Gene3D" id="3.40.50.10990">
    <property type="entry name" value="GTP cyclohydrolase II"/>
    <property type="match status" value="1"/>
</dbReference>
<dbReference type="InterPro" id="IPR016299">
    <property type="entry name" value="Riboflavin_synth_RibBA"/>
</dbReference>
<dbReference type="SUPFAM" id="SSF142695">
    <property type="entry name" value="RibA-like"/>
    <property type="match status" value="1"/>
</dbReference>
<evidence type="ECO:0000256" key="7">
    <source>
        <dbReference type="ARBA" id="ARBA00022619"/>
    </source>
</evidence>
<comment type="cofactor">
    <cofactor evidence="2">
        <name>Mg(2+)</name>
        <dbReference type="ChEBI" id="CHEBI:18420"/>
    </cofactor>
</comment>
<dbReference type="HAMAP" id="MF_00179">
    <property type="entry name" value="RibA"/>
    <property type="match status" value="1"/>
</dbReference>
<evidence type="ECO:0000256" key="3">
    <source>
        <dbReference type="ARBA" id="ARBA00001947"/>
    </source>
</evidence>
<accession>A0A0W8G602</accession>
<dbReference type="InterPro" id="IPR032677">
    <property type="entry name" value="GTP_cyclohydro_II"/>
</dbReference>
<keyword evidence="16" id="KW-0511">Multifunctional enzyme</keyword>
<evidence type="ECO:0000256" key="11">
    <source>
        <dbReference type="ARBA" id="ARBA00022833"/>
    </source>
</evidence>
<feature type="domain" description="GTP cyclohydrolase II" evidence="18">
    <location>
        <begin position="210"/>
        <end position="374"/>
    </location>
</feature>
<keyword evidence="10 19" id="KW-0378">Hydrolase</keyword>
<keyword evidence="13" id="KW-0342">GTP-binding</keyword>
<dbReference type="NCBIfam" id="TIGR00505">
    <property type="entry name" value="ribA"/>
    <property type="match status" value="1"/>
</dbReference>
<dbReference type="SUPFAM" id="SSF55821">
    <property type="entry name" value="YrdC/RibB"/>
    <property type="match status" value="1"/>
</dbReference>
<keyword evidence="7" id="KW-0686">Riboflavin biosynthesis</keyword>
<dbReference type="EC" id="3.5.4.25" evidence="6"/>
<sequence>MPLCSTEEAIAEIRQGRMVILVDDEDRENEGDLTIAAEKVTPEIINFMATHGRGLICLPMSGELIDRLGLPMMTDQNKSPFGTGFTVSIEAKRGVTTGISAFDRATTILTAVSEGVGPEDIVTPGHIFPLRAKDGGVLVRAGQTEGGVDLAKLAGLKAAAVICEIMRDDGNMARMPDLIEFAKTHGLKIASVADLIRYRMKFGHLSVSKAAEADLPTCFGHFRTVAFCADTDSRAHLAVVKGNITPDEPTLVRVHSECLTGDVFGSMRCDCGNQLQRALRMIEAEGKGVLLYMRQEGRGIGLANKIRAYCLQDQGLDTVDANVKLGFKADLRDYGIGAQILVALGVSKMRLMTNNPKKIVGLEGYGLEVVERVPIEVDPVEENACYLRTKKERMGHILNLDDTGGSK</sequence>
<comment type="cofactor">
    <cofactor evidence="1">
        <name>Mn(2+)</name>
        <dbReference type="ChEBI" id="CHEBI:29035"/>
    </cofactor>
</comment>
<evidence type="ECO:0000256" key="8">
    <source>
        <dbReference type="ARBA" id="ARBA00022723"/>
    </source>
</evidence>
<dbReference type="NCBIfam" id="TIGR00506">
    <property type="entry name" value="ribB"/>
    <property type="match status" value="1"/>
</dbReference>
<evidence type="ECO:0000256" key="10">
    <source>
        <dbReference type="ARBA" id="ARBA00022801"/>
    </source>
</evidence>
<dbReference type="GO" id="GO:0005525">
    <property type="term" value="F:GTP binding"/>
    <property type="evidence" value="ECO:0007669"/>
    <property type="project" value="UniProtKB-KW"/>
</dbReference>
<evidence type="ECO:0000256" key="12">
    <source>
        <dbReference type="ARBA" id="ARBA00022842"/>
    </source>
</evidence>
<evidence type="ECO:0000256" key="6">
    <source>
        <dbReference type="ARBA" id="ARBA00012762"/>
    </source>
</evidence>
<organism evidence="19">
    <name type="scientific">hydrocarbon metagenome</name>
    <dbReference type="NCBI Taxonomy" id="938273"/>
    <lineage>
        <taxon>unclassified sequences</taxon>
        <taxon>metagenomes</taxon>
        <taxon>ecological metagenomes</taxon>
    </lineage>
</organism>
<dbReference type="GO" id="GO:0003935">
    <property type="term" value="F:GTP cyclohydrolase II activity"/>
    <property type="evidence" value="ECO:0007669"/>
    <property type="project" value="UniProtKB-EC"/>
</dbReference>
<comment type="catalytic activity">
    <reaction evidence="17">
        <text>GTP + 4 H2O = 2,5-diamino-6-hydroxy-4-(5-phosphoribosylamino)-pyrimidine + formate + 2 phosphate + 3 H(+)</text>
        <dbReference type="Rhea" id="RHEA:23704"/>
        <dbReference type="ChEBI" id="CHEBI:15377"/>
        <dbReference type="ChEBI" id="CHEBI:15378"/>
        <dbReference type="ChEBI" id="CHEBI:15740"/>
        <dbReference type="ChEBI" id="CHEBI:37565"/>
        <dbReference type="ChEBI" id="CHEBI:43474"/>
        <dbReference type="ChEBI" id="CHEBI:58614"/>
        <dbReference type="EC" id="3.5.4.25"/>
    </reaction>
</comment>
<evidence type="ECO:0000313" key="19">
    <source>
        <dbReference type="EMBL" id="KUG28560.1"/>
    </source>
</evidence>
<dbReference type="Pfam" id="PF00926">
    <property type="entry name" value="DHBP_synthase"/>
    <property type="match status" value="1"/>
</dbReference>
<dbReference type="GO" id="GO:0005829">
    <property type="term" value="C:cytosol"/>
    <property type="evidence" value="ECO:0007669"/>
    <property type="project" value="TreeGrafter"/>
</dbReference>
<dbReference type="FunFam" id="3.90.870.10:FF:000001">
    <property type="entry name" value="Riboflavin biosynthesis protein RibBA"/>
    <property type="match status" value="1"/>
</dbReference>
<comment type="similarity">
    <text evidence="5">In the N-terminal section; belongs to the DHBP synthase family.</text>
</comment>
<dbReference type="HAMAP" id="MF_00180">
    <property type="entry name" value="RibB"/>
    <property type="match status" value="1"/>
</dbReference>
<dbReference type="AlphaFoldDB" id="A0A0W8G602"/>
<evidence type="ECO:0000256" key="14">
    <source>
        <dbReference type="ARBA" id="ARBA00023211"/>
    </source>
</evidence>
<comment type="caution">
    <text evidence="19">The sequence shown here is derived from an EMBL/GenBank/DDBJ whole genome shotgun (WGS) entry which is preliminary data.</text>
</comment>
<keyword evidence="14" id="KW-0464">Manganese</keyword>
<dbReference type="NCBIfam" id="NF006803">
    <property type="entry name" value="PRK09311.1"/>
    <property type="match status" value="1"/>
</dbReference>
<evidence type="ECO:0000256" key="16">
    <source>
        <dbReference type="ARBA" id="ARBA00023268"/>
    </source>
</evidence>
<evidence type="ECO:0000256" key="1">
    <source>
        <dbReference type="ARBA" id="ARBA00001936"/>
    </source>
</evidence>
<keyword evidence="8" id="KW-0479">Metal-binding</keyword>
<dbReference type="FunFam" id="3.40.50.10990:FF:000001">
    <property type="entry name" value="Riboflavin biosynthesis protein RibBA"/>
    <property type="match status" value="1"/>
</dbReference>
<evidence type="ECO:0000256" key="15">
    <source>
        <dbReference type="ARBA" id="ARBA00023239"/>
    </source>
</evidence>
<dbReference type="NCBIfam" id="NF001591">
    <property type="entry name" value="PRK00393.1"/>
    <property type="match status" value="1"/>
</dbReference>
<evidence type="ECO:0000256" key="9">
    <source>
        <dbReference type="ARBA" id="ARBA00022741"/>
    </source>
</evidence>
<dbReference type="CDD" id="cd00641">
    <property type="entry name" value="GTP_cyclohydro2"/>
    <property type="match status" value="1"/>
</dbReference>
<dbReference type="Pfam" id="PF00925">
    <property type="entry name" value="GTP_cyclohydro2"/>
    <property type="match status" value="1"/>
</dbReference>
<dbReference type="UniPathway" id="UPA00275">
    <property type="reaction ID" value="UER00400"/>
</dbReference>
<evidence type="ECO:0000259" key="18">
    <source>
        <dbReference type="Pfam" id="PF00925"/>
    </source>
</evidence>
<dbReference type="GO" id="GO:0046872">
    <property type="term" value="F:metal ion binding"/>
    <property type="evidence" value="ECO:0007669"/>
    <property type="project" value="UniProtKB-KW"/>
</dbReference>
<dbReference type="GO" id="GO:0009231">
    <property type="term" value="P:riboflavin biosynthetic process"/>
    <property type="evidence" value="ECO:0007669"/>
    <property type="project" value="UniProtKB-UniPathway"/>
</dbReference>
<evidence type="ECO:0000256" key="17">
    <source>
        <dbReference type="ARBA" id="ARBA00049295"/>
    </source>
</evidence>
<dbReference type="HAMAP" id="MF_01283">
    <property type="entry name" value="RibBA"/>
    <property type="match status" value="1"/>
</dbReference>
<dbReference type="InterPro" id="IPR000422">
    <property type="entry name" value="DHBP_synthase_RibB"/>
</dbReference>
<protein>
    <recommendedName>
        <fullName evidence="6">GTP cyclohydrolase II</fullName>
        <ecNumber evidence="6">3.5.4.25</ecNumber>
    </recommendedName>
</protein>
<keyword evidence="9" id="KW-0547">Nucleotide-binding</keyword>
<dbReference type="Gene3D" id="3.90.870.10">
    <property type="entry name" value="DHBP synthase"/>
    <property type="match status" value="1"/>
</dbReference>
<dbReference type="GO" id="GO:0008686">
    <property type="term" value="F:3,4-dihydroxy-2-butanone-4-phosphate synthase activity"/>
    <property type="evidence" value="ECO:0007669"/>
    <property type="project" value="InterPro"/>
</dbReference>
<dbReference type="InterPro" id="IPR036144">
    <property type="entry name" value="RibA-like_sf"/>
</dbReference>
<gene>
    <name evidence="19" type="ORF">ASZ90_001580</name>
</gene>
<comment type="pathway">
    <text evidence="4">Cofactor biosynthesis; riboflavin biosynthesis; 5-amino-6-(D-ribitylamino)uracil from GTP: step 1/4.</text>
</comment>
<dbReference type="InterPro" id="IPR000926">
    <property type="entry name" value="RibA"/>
</dbReference>
<dbReference type="PANTHER" id="PTHR21327:SF18">
    <property type="entry name" value="3,4-DIHYDROXY-2-BUTANONE 4-PHOSPHATE SYNTHASE"/>
    <property type="match status" value="1"/>
</dbReference>
<evidence type="ECO:0000256" key="2">
    <source>
        <dbReference type="ARBA" id="ARBA00001946"/>
    </source>
</evidence>
<dbReference type="PANTHER" id="PTHR21327">
    <property type="entry name" value="GTP CYCLOHYDROLASE II-RELATED"/>
    <property type="match status" value="1"/>
</dbReference>
<keyword evidence="15 19" id="KW-0456">Lyase</keyword>
<proteinExistence type="inferred from homology"/>
<keyword evidence="11" id="KW-0862">Zinc</keyword>
<name>A0A0W8G602_9ZZZZ</name>
<evidence type="ECO:0000256" key="4">
    <source>
        <dbReference type="ARBA" id="ARBA00004853"/>
    </source>
</evidence>